<dbReference type="EMBL" id="MDYQ01000003">
    <property type="protein sequence ID" value="PRP89483.1"/>
    <property type="molecule type" value="Genomic_DNA"/>
</dbReference>
<dbReference type="AlphaFoldDB" id="A0A2P6NZT5"/>
<proteinExistence type="predicted"/>
<dbReference type="Proteomes" id="UP000241769">
    <property type="component" value="Unassembled WGS sequence"/>
</dbReference>
<accession>A0A2P6NZT5</accession>
<keyword evidence="2" id="KW-1185">Reference proteome</keyword>
<organism evidence="1 2">
    <name type="scientific">Planoprotostelium fungivorum</name>
    <dbReference type="NCBI Taxonomy" id="1890364"/>
    <lineage>
        <taxon>Eukaryota</taxon>
        <taxon>Amoebozoa</taxon>
        <taxon>Evosea</taxon>
        <taxon>Variosea</taxon>
        <taxon>Cavosteliida</taxon>
        <taxon>Cavosteliaceae</taxon>
        <taxon>Planoprotostelium</taxon>
    </lineage>
</organism>
<protein>
    <submittedName>
        <fullName evidence="1">Uncharacterized protein</fullName>
    </submittedName>
</protein>
<evidence type="ECO:0000313" key="2">
    <source>
        <dbReference type="Proteomes" id="UP000241769"/>
    </source>
</evidence>
<dbReference type="InParanoid" id="A0A2P6NZT5"/>
<sequence length="49" mass="5763">MLSLSSYWTCDHFGQFLSYNWVSLLRALANFLQYVQGYNNILLMKLAEV</sequence>
<gene>
    <name evidence="1" type="ORF">PROFUN_01346</name>
</gene>
<comment type="caution">
    <text evidence="1">The sequence shown here is derived from an EMBL/GenBank/DDBJ whole genome shotgun (WGS) entry which is preliminary data.</text>
</comment>
<name>A0A2P6NZT5_9EUKA</name>
<evidence type="ECO:0000313" key="1">
    <source>
        <dbReference type="EMBL" id="PRP89483.1"/>
    </source>
</evidence>
<reference evidence="1 2" key="1">
    <citation type="journal article" date="2018" name="Genome Biol. Evol.">
        <title>Multiple Roots of Fruiting Body Formation in Amoebozoa.</title>
        <authorList>
            <person name="Hillmann F."/>
            <person name="Forbes G."/>
            <person name="Novohradska S."/>
            <person name="Ferling I."/>
            <person name="Riege K."/>
            <person name="Groth M."/>
            <person name="Westermann M."/>
            <person name="Marz M."/>
            <person name="Spaller T."/>
            <person name="Winckler T."/>
            <person name="Schaap P."/>
            <person name="Glockner G."/>
        </authorList>
    </citation>
    <scope>NUCLEOTIDE SEQUENCE [LARGE SCALE GENOMIC DNA]</scope>
    <source>
        <strain evidence="1 2">Jena</strain>
    </source>
</reference>